<organism evidence="2 3">
    <name type="scientific">Flavisphingopyxis soli</name>
    <dbReference type="NCBI Taxonomy" id="2601267"/>
    <lineage>
        <taxon>Bacteria</taxon>
        <taxon>Pseudomonadati</taxon>
        <taxon>Pseudomonadota</taxon>
        <taxon>Alphaproteobacteria</taxon>
        <taxon>Sphingomonadales</taxon>
        <taxon>Sphingopyxidaceae</taxon>
        <taxon>Flavisphingopyxis</taxon>
    </lineage>
</organism>
<proteinExistence type="predicted"/>
<evidence type="ECO:0000313" key="3">
    <source>
        <dbReference type="Proteomes" id="UP000321129"/>
    </source>
</evidence>
<feature type="transmembrane region" description="Helical" evidence="1">
    <location>
        <begin position="35"/>
        <end position="59"/>
    </location>
</feature>
<comment type="caution">
    <text evidence="2">The sequence shown here is derived from an EMBL/GenBank/DDBJ whole genome shotgun (WGS) entry which is preliminary data.</text>
</comment>
<dbReference type="Proteomes" id="UP000321129">
    <property type="component" value="Unassembled WGS sequence"/>
</dbReference>
<feature type="transmembrane region" description="Helical" evidence="1">
    <location>
        <begin position="6"/>
        <end position="23"/>
    </location>
</feature>
<keyword evidence="1" id="KW-0472">Membrane</keyword>
<dbReference type="OrthoDB" id="7585827at2"/>
<dbReference type="AlphaFoldDB" id="A0A5C6ULZ3"/>
<dbReference type="EMBL" id="VOPY01000001">
    <property type="protein sequence ID" value="TXC74153.1"/>
    <property type="molecule type" value="Genomic_DNA"/>
</dbReference>
<dbReference type="RefSeq" id="WP_147122020.1">
    <property type="nucleotide sequence ID" value="NZ_VOPY01000001.1"/>
</dbReference>
<gene>
    <name evidence="2" type="ORF">FSZ31_05405</name>
</gene>
<evidence type="ECO:0000313" key="2">
    <source>
        <dbReference type="EMBL" id="TXC74153.1"/>
    </source>
</evidence>
<keyword evidence="1" id="KW-0812">Transmembrane</keyword>
<reference evidence="2 3" key="1">
    <citation type="submission" date="2019-08" db="EMBL/GenBank/DDBJ databases">
        <title>Sphingorhabdus soil sp. nov., isolated from arctic soil.</title>
        <authorList>
            <person name="Liu Y."/>
        </authorList>
    </citation>
    <scope>NUCLEOTIDE SEQUENCE [LARGE SCALE GENOMIC DNA]</scope>
    <source>
        <strain evidence="2 3">D-2Q-5-6</strain>
    </source>
</reference>
<protein>
    <submittedName>
        <fullName evidence="2">Uncharacterized protein</fullName>
    </submittedName>
</protein>
<accession>A0A5C6ULZ3</accession>
<name>A0A5C6ULZ3_9SPHN</name>
<keyword evidence="1" id="KW-1133">Transmembrane helix</keyword>
<keyword evidence="3" id="KW-1185">Reference proteome</keyword>
<evidence type="ECO:0000256" key="1">
    <source>
        <dbReference type="SAM" id="Phobius"/>
    </source>
</evidence>
<sequence>MTNDYLRYAGIALGVLVVAILGERRRMRRKNLERVGFMPWPLITVLASLLFAVFAGLAMRGG</sequence>